<dbReference type="Proteomes" id="UP001163798">
    <property type="component" value="Unassembled WGS sequence"/>
</dbReference>
<name>A0AA38NBM8_9AGAR</name>
<proteinExistence type="predicted"/>
<organism evidence="1 2">
    <name type="scientific">Lentinula aff. detonsa</name>
    <dbReference type="NCBI Taxonomy" id="2804958"/>
    <lineage>
        <taxon>Eukaryota</taxon>
        <taxon>Fungi</taxon>
        <taxon>Dikarya</taxon>
        <taxon>Basidiomycota</taxon>
        <taxon>Agaricomycotina</taxon>
        <taxon>Agaricomycetes</taxon>
        <taxon>Agaricomycetidae</taxon>
        <taxon>Agaricales</taxon>
        <taxon>Marasmiineae</taxon>
        <taxon>Omphalotaceae</taxon>
        <taxon>Lentinula</taxon>
    </lineage>
</organism>
<accession>A0AA38NBM8</accession>
<keyword evidence="2" id="KW-1185">Reference proteome</keyword>
<comment type="caution">
    <text evidence="1">The sequence shown here is derived from an EMBL/GenBank/DDBJ whole genome shotgun (WGS) entry which is preliminary data.</text>
</comment>
<gene>
    <name evidence="1" type="ORF">GGU10DRAFT_437188</name>
</gene>
<evidence type="ECO:0000313" key="1">
    <source>
        <dbReference type="EMBL" id="KAJ3781621.1"/>
    </source>
</evidence>
<dbReference type="EMBL" id="MU793539">
    <property type="protein sequence ID" value="KAJ3781621.1"/>
    <property type="molecule type" value="Genomic_DNA"/>
</dbReference>
<sequence>MSFLYRMNDRKWYTRDGKKDRGLVMARSVAETLQAQGITAWLDQQQMNRDATREQVLIGIHNAFQGVQYVIILAAPGDWDRFLNEDDIHRWEWEISLKSGKPVWVLQYETIYPRSGLLQISLVHELLLFSNLLADLALKRRIEVRNLTSDNFDTTLKEIVELEGPSIQTEGLAEEMNVSHWKMKEETLPNVLSASPAFHRTGIIDEF</sequence>
<dbReference type="AlphaFoldDB" id="A0AA38NBM8"/>
<reference evidence="1" key="1">
    <citation type="submission" date="2022-08" db="EMBL/GenBank/DDBJ databases">
        <authorList>
            <consortium name="DOE Joint Genome Institute"/>
            <person name="Min B."/>
            <person name="Riley R."/>
            <person name="Sierra-Patev S."/>
            <person name="Naranjo-Ortiz M."/>
            <person name="Looney B."/>
            <person name="Konkel Z."/>
            <person name="Slot J.C."/>
            <person name="Sakamoto Y."/>
            <person name="Steenwyk J.L."/>
            <person name="Rokas A."/>
            <person name="Carro J."/>
            <person name="Camarero S."/>
            <person name="Ferreira P."/>
            <person name="Molpeceres G."/>
            <person name="Ruiz-Duenas F.J."/>
            <person name="Serrano A."/>
            <person name="Henrissat B."/>
            <person name="Drula E."/>
            <person name="Hughes K.W."/>
            <person name="Mata J.L."/>
            <person name="Ishikawa N.K."/>
            <person name="Vargas-Isla R."/>
            <person name="Ushijima S."/>
            <person name="Smith C.A."/>
            <person name="Ahrendt S."/>
            <person name="Andreopoulos W."/>
            <person name="He G."/>
            <person name="Labutti K."/>
            <person name="Lipzen A."/>
            <person name="Ng V."/>
            <person name="Sandor L."/>
            <person name="Barry K."/>
            <person name="Martinez A.T."/>
            <person name="Xiao Y."/>
            <person name="Gibbons J.G."/>
            <person name="Terashima K."/>
            <person name="Hibbett D.S."/>
            <person name="Grigoriev I.V."/>
        </authorList>
    </citation>
    <scope>NUCLEOTIDE SEQUENCE</scope>
    <source>
        <strain evidence="1">TFB10291</strain>
    </source>
</reference>
<evidence type="ECO:0000313" key="2">
    <source>
        <dbReference type="Proteomes" id="UP001163798"/>
    </source>
</evidence>
<protein>
    <submittedName>
        <fullName evidence="1">Uncharacterized protein</fullName>
    </submittedName>
</protein>